<dbReference type="Pfam" id="PF04479">
    <property type="entry name" value="RTA1"/>
    <property type="match status" value="1"/>
</dbReference>
<feature type="transmembrane region" description="Helical" evidence="5">
    <location>
        <begin position="50"/>
        <end position="70"/>
    </location>
</feature>
<protein>
    <submittedName>
        <fullName evidence="6">Sphingoid long-chain base transporter RSB1</fullName>
    </submittedName>
</protein>
<keyword evidence="2 5" id="KW-0812">Transmembrane</keyword>
<sequence>MYANHTSDPATKEFPYYHYLPTRSVCILFVVLYSISTVCHLVQAFVPRRVGWWVFPTICLGGAGEILGWSGRLWSNLNIQKQTPFFIQIVMTIIAPTPVVAGIFIIFGMITERLGASYSRLAPKNYSRIFLSCDIISLVVQAAGGALATSNTTSTSEMGGHIMLAGIAFQLAVITVFVLCVAEYLFRFLHGLPVRTSGVSQPMKPSAFWDMRMKLMVGGMLFSTTFLYIRAIYRTIELSSGYGGPIQTNQLYFDILDGAMVTLSLYTLNFFHPGVLLRLGEVDSTIALGNMEQFS</sequence>
<evidence type="ECO:0000256" key="1">
    <source>
        <dbReference type="ARBA" id="ARBA00004141"/>
    </source>
</evidence>
<keyword evidence="4 5" id="KW-0472">Membrane</keyword>
<evidence type="ECO:0000313" key="7">
    <source>
        <dbReference type="Proteomes" id="UP000287166"/>
    </source>
</evidence>
<feature type="transmembrane region" description="Helical" evidence="5">
    <location>
        <begin position="251"/>
        <end position="271"/>
    </location>
</feature>
<dbReference type="InParanoid" id="A0A401G736"/>
<evidence type="ECO:0000256" key="5">
    <source>
        <dbReference type="SAM" id="Phobius"/>
    </source>
</evidence>
<evidence type="ECO:0000256" key="3">
    <source>
        <dbReference type="ARBA" id="ARBA00022989"/>
    </source>
</evidence>
<comment type="subcellular location">
    <subcellularLocation>
        <location evidence="1">Membrane</location>
        <topology evidence="1">Multi-pass membrane protein</topology>
    </subcellularLocation>
</comment>
<feature type="transmembrane region" description="Helical" evidence="5">
    <location>
        <begin position="20"/>
        <end position="43"/>
    </location>
</feature>
<dbReference type="RefSeq" id="XP_027608888.1">
    <property type="nucleotide sequence ID" value="XM_027753087.1"/>
</dbReference>
<feature type="transmembrane region" description="Helical" evidence="5">
    <location>
        <begin position="213"/>
        <end position="231"/>
    </location>
</feature>
<accession>A0A401G736</accession>
<feature type="transmembrane region" description="Helical" evidence="5">
    <location>
        <begin position="85"/>
        <end position="108"/>
    </location>
</feature>
<proteinExistence type="predicted"/>
<dbReference type="GeneID" id="38774892"/>
<evidence type="ECO:0000256" key="4">
    <source>
        <dbReference type="ARBA" id="ARBA00023136"/>
    </source>
</evidence>
<reference evidence="6 7" key="1">
    <citation type="journal article" date="2018" name="Sci. Rep.">
        <title>Genome sequence of the cauliflower mushroom Sparassis crispa (Hanabiratake) and its association with beneficial usage.</title>
        <authorList>
            <person name="Kiyama R."/>
            <person name="Furutani Y."/>
            <person name="Kawaguchi K."/>
            <person name="Nakanishi T."/>
        </authorList>
    </citation>
    <scope>NUCLEOTIDE SEQUENCE [LARGE SCALE GENOMIC DNA]</scope>
</reference>
<dbReference type="GO" id="GO:0000324">
    <property type="term" value="C:fungal-type vacuole"/>
    <property type="evidence" value="ECO:0007669"/>
    <property type="project" value="TreeGrafter"/>
</dbReference>
<evidence type="ECO:0000256" key="2">
    <source>
        <dbReference type="ARBA" id="ARBA00022692"/>
    </source>
</evidence>
<feature type="transmembrane region" description="Helical" evidence="5">
    <location>
        <begin position="129"/>
        <end position="150"/>
    </location>
</feature>
<dbReference type="OrthoDB" id="3358017at2759"/>
<dbReference type="EMBL" id="BFAD01000001">
    <property type="protein sequence ID" value="GBE77975.1"/>
    <property type="molecule type" value="Genomic_DNA"/>
</dbReference>
<dbReference type="GO" id="GO:0005886">
    <property type="term" value="C:plasma membrane"/>
    <property type="evidence" value="ECO:0007669"/>
    <property type="project" value="TreeGrafter"/>
</dbReference>
<dbReference type="PANTHER" id="PTHR31465">
    <property type="entry name" value="PROTEIN RTA1-RELATED"/>
    <property type="match status" value="1"/>
</dbReference>
<evidence type="ECO:0000313" key="6">
    <source>
        <dbReference type="EMBL" id="GBE77975.1"/>
    </source>
</evidence>
<name>A0A401G736_9APHY</name>
<dbReference type="PANTHER" id="PTHR31465:SF9">
    <property type="entry name" value="SPHINGOID LONG-CHAIN BASE TRANSPORTER RSB1"/>
    <property type="match status" value="1"/>
</dbReference>
<comment type="caution">
    <text evidence="6">The sequence shown here is derived from an EMBL/GenBank/DDBJ whole genome shotgun (WGS) entry which is preliminary data.</text>
</comment>
<organism evidence="6 7">
    <name type="scientific">Sparassis crispa</name>
    <dbReference type="NCBI Taxonomy" id="139825"/>
    <lineage>
        <taxon>Eukaryota</taxon>
        <taxon>Fungi</taxon>
        <taxon>Dikarya</taxon>
        <taxon>Basidiomycota</taxon>
        <taxon>Agaricomycotina</taxon>
        <taxon>Agaricomycetes</taxon>
        <taxon>Polyporales</taxon>
        <taxon>Sparassidaceae</taxon>
        <taxon>Sparassis</taxon>
    </lineage>
</organism>
<dbReference type="STRING" id="139825.A0A401G736"/>
<keyword evidence="3 5" id="KW-1133">Transmembrane helix</keyword>
<dbReference type="InterPro" id="IPR007568">
    <property type="entry name" value="RTA1"/>
</dbReference>
<gene>
    <name evidence="6" type="ORF">SCP_0108570</name>
</gene>
<dbReference type="FunCoup" id="A0A401G736">
    <property type="interactions" value="27"/>
</dbReference>
<feature type="transmembrane region" description="Helical" evidence="5">
    <location>
        <begin position="162"/>
        <end position="186"/>
    </location>
</feature>
<keyword evidence="7" id="KW-1185">Reference proteome</keyword>
<dbReference type="AlphaFoldDB" id="A0A401G736"/>
<dbReference type="Proteomes" id="UP000287166">
    <property type="component" value="Unassembled WGS sequence"/>
</dbReference>